<organism evidence="1 2">
    <name type="scientific">Streptomyces macrosporus</name>
    <dbReference type="NCBI Taxonomy" id="44032"/>
    <lineage>
        <taxon>Bacteria</taxon>
        <taxon>Bacillati</taxon>
        <taxon>Actinomycetota</taxon>
        <taxon>Actinomycetes</taxon>
        <taxon>Kitasatosporales</taxon>
        <taxon>Streptomycetaceae</taxon>
        <taxon>Streptomyces</taxon>
    </lineage>
</organism>
<dbReference type="EMBL" id="BAAASZ010000031">
    <property type="protein sequence ID" value="GAA2456674.1"/>
    <property type="molecule type" value="Genomic_DNA"/>
</dbReference>
<dbReference type="PANTHER" id="PTHR36221:SF1">
    <property type="entry name" value="DUF742 DOMAIN-CONTAINING PROTEIN"/>
    <property type="match status" value="1"/>
</dbReference>
<dbReference type="InterPro" id="IPR007995">
    <property type="entry name" value="DUF742"/>
</dbReference>
<gene>
    <name evidence="1" type="ORF">GCM10010405_45870</name>
</gene>
<evidence type="ECO:0000313" key="1">
    <source>
        <dbReference type="EMBL" id="GAA2456674.1"/>
    </source>
</evidence>
<sequence length="121" mass="13145">MTAADRPGGPVRPYVITRGRVQPPRRLPVETLLEATDTTDPLPVTASRHHRRLLSVCRNRLALVEAAAHLKEPVSVVTVLVCDLIDSGHLTVCSSAPLASDRPDTTLLQEVLDGLRRKLSA</sequence>
<dbReference type="Proteomes" id="UP001501638">
    <property type="component" value="Unassembled WGS sequence"/>
</dbReference>
<protein>
    <submittedName>
        <fullName evidence="1">DUF742 domain-containing protein</fullName>
    </submittedName>
</protein>
<keyword evidence="2" id="KW-1185">Reference proteome</keyword>
<proteinExistence type="predicted"/>
<dbReference type="Pfam" id="PF05331">
    <property type="entry name" value="DUF742"/>
    <property type="match status" value="1"/>
</dbReference>
<dbReference type="RefSeq" id="WP_344326577.1">
    <property type="nucleotide sequence ID" value="NZ_BAAASZ010000031.1"/>
</dbReference>
<dbReference type="PANTHER" id="PTHR36221">
    <property type="entry name" value="DUF742 DOMAIN-CONTAINING PROTEIN"/>
    <property type="match status" value="1"/>
</dbReference>
<accession>A0ABP5XNS6</accession>
<reference evidence="2" key="1">
    <citation type="journal article" date="2019" name="Int. J. Syst. Evol. Microbiol.">
        <title>The Global Catalogue of Microorganisms (GCM) 10K type strain sequencing project: providing services to taxonomists for standard genome sequencing and annotation.</title>
        <authorList>
            <consortium name="The Broad Institute Genomics Platform"/>
            <consortium name="The Broad Institute Genome Sequencing Center for Infectious Disease"/>
            <person name="Wu L."/>
            <person name="Ma J."/>
        </authorList>
    </citation>
    <scope>NUCLEOTIDE SEQUENCE [LARGE SCALE GENOMIC DNA]</scope>
    <source>
        <strain evidence="2">JCM 6305</strain>
    </source>
</reference>
<evidence type="ECO:0000313" key="2">
    <source>
        <dbReference type="Proteomes" id="UP001501638"/>
    </source>
</evidence>
<name>A0ABP5XNS6_9ACTN</name>
<comment type="caution">
    <text evidence="1">The sequence shown here is derived from an EMBL/GenBank/DDBJ whole genome shotgun (WGS) entry which is preliminary data.</text>
</comment>